<dbReference type="InterPro" id="IPR026444">
    <property type="entry name" value="Secre_tail"/>
</dbReference>
<evidence type="ECO:0000259" key="8">
    <source>
        <dbReference type="PROSITE" id="PS50035"/>
    </source>
</evidence>
<dbReference type="AlphaFoldDB" id="A0A6I6JTF2"/>
<organism evidence="9 10">
    <name type="scientific">Maribellus comscasis</name>
    <dbReference type="NCBI Taxonomy" id="2681766"/>
    <lineage>
        <taxon>Bacteria</taxon>
        <taxon>Pseudomonadati</taxon>
        <taxon>Bacteroidota</taxon>
        <taxon>Bacteroidia</taxon>
        <taxon>Marinilabiliales</taxon>
        <taxon>Prolixibacteraceae</taxon>
        <taxon>Maribellus</taxon>
    </lineage>
</organism>
<dbReference type="InterPro" id="IPR043744">
    <property type="entry name" value="DUF5689"/>
</dbReference>
<dbReference type="NCBIfam" id="TIGR04183">
    <property type="entry name" value="Por_Secre_tail"/>
    <property type="match status" value="1"/>
</dbReference>
<proteinExistence type="inferred from homology"/>
<keyword evidence="7" id="KW-0732">Signal</keyword>
<evidence type="ECO:0000256" key="5">
    <source>
        <dbReference type="ARBA" id="ARBA00022963"/>
    </source>
</evidence>
<gene>
    <name evidence="9" type="ORF">GM418_07065</name>
</gene>
<keyword evidence="5" id="KW-0442">Lipid degradation</keyword>
<dbReference type="Proteomes" id="UP000428260">
    <property type="component" value="Chromosome"/>
</dbReference>
<dbReference type="SUPFAM" id="SSF56024">
    <property type="entry name" value="Phospholipase D/nuclease"/>
    <property type="match status" value="2"/>
</dbReference>
<feature type="domain" description="PLD phosphodiesterase" evidence="8">
    <location>
        <begin position="408"/>
        <end position="442"/>
    </location>
</feature>
<dbReference type="PANTHER" id="PTHR43856:SF1">
    <property type="entry name" value="MITOCHONDRIAL CARDIOLIPIN HYDROLASE"/>
    <property type="match status" value="1"/>
</dbReference>
<dbReference type="EC" id="3.1.4.4" evidence="3"/>
<feature type="chain" id="PRO_5026215812" description="phospholipase D" evidence="7">
    <location>
        <begin position="19"/>
        <end position="741"/>
    </location>
</feature>
<keyword evidence="6" id="KW-0443">Lipid metabolism</keyword>
<dbReference type="GO" id="GO:0016891">
    <property type="term" value="F:RNA endonuclease activity producing 5'-phosphomonoesters, hydrolytic mechanism"/>
    <property type="evidence" value="ECO:0007669"/>
    <property type="project" value="TreeGrafter"/>
</dbReference>
<dbReference type="Gene3D" id="3.30.870.10">
    <property type="entry name" value="Endonuclease Chain A"/>
    <property type="match status" value="2"/>
</dbReference>
<dbReference type="EMBL" id="CP046401">
    <property type="protein sequence ID" value="QGY43427.1"/>
    <property type="molecule type" value="Genomic_DNA"/>
</dbReference>
<evidence type="ECO:0000256" key="2">
    <source>
        <dbReference type="ARBA" id="ARBA00008664"/>
    </source>
</evidence>
<protein>
    <recommendedName>
        <fullName evidence="3">phospholipase D</fullName>
        <ecNumber evidence="3">3.1.4.4</ecNumber>
    </recommendedName>
</protein>
<reference evidence="9 10" key="1">
    <citation type="submission" date="2019-11" db="EMBL/GenBank/DDBJ databases">
        <authorList>
            <person name="Zheng R.K."/>
            <person name="Sun C.M."/>
        </authorList>
    </citation>
    <scope>NUCLEOTIDE SEQUENCE [LARGE SCALE GENOMIC DNA]</scope>
    <source>
        <strain evidence="9 10">WC007</strain>
    </source>
</reference>
<dbReference type="Pfam" id="PF18962">
    <property type="entry name" value="Por_Secre_tail"/>
    <property type="match status" value="1"/>
</dbReference>
<dbReference type="SMART" id="SM00155">
    <property type="entry name" value="PLDc"/>
    <property type="match status" value="2"/>
</dbReference>
<evidence type="ECO:0000256" key="3">
    <source>
        <dbReference type="ARBA" id="ARBA00012027"/>
    </source>
</evidence>
<evidence type="ECO:0000256" key="4">
    <source>
        <dbReference type="ARBA" id="ARBA00022801"/>
    </source>
</evidence>
<feature type="domain" description="PLD phosphodiesterase" evidence="8">
    <location>
        <begin position="587"/>
        <end position="620"/>
    </location>
</feature>
<dbReference type="RefSeq" id="WP_158864548.1">
    <property type="nucleotide sequence ID" value="NZ_CP046401.1"/>
</dbReference>
<dbReference type="InterPro" id="IPR025202">
    <property type="entry name" value="PLD-like_dom"/>
</dbReference>
<name>A0A6I6JTF2_9BACT</name>
<dbReference type="GO" id="GO:0004630">
    <property type="term" value="F:phospholipase D activity"/>
    <property type="evidence" value="ECO:0007669"/>
    <property type="project" value="UniProtKB-EC"/>
</dbReference>
<dbReference type="KEGG" id="mcos:GM418_07065"/>
<keyword evidence="10" id="KW-1185">Reference proteome</keyword>
<comment type="similarity">
    <text evidence="2">Belongs to the phospholipase D family.</text>
</comment>
<evidence type="ECO:0000256" key="6">
    <source>
        <dbReference type="ARBA" id="ARBA00023098"/>
    </source>
</evidence>
<evidence type="ECO:0000256" key="1">
    <source>
        <dbReference type="ARBA" id="ARBA00000798"/>
    </source>
</evidence>
<evidence type="ECO:0000256" key="7">
    <source>
        <dbReference type="SAM" id="SignalP"/>
    </source>
</evidence>
<dbReference type="CDD" id="cd04486">
    <property type="entry name" value="YhcR_OBF_like"/>
    <property type="match status" value="1"/>
</dbReference>
<comment type="catalytic activity">
    <reaction evidence="1">
        <text>a 1,2-diacyl-sn-glycero-3-phosphocholine + H2O = a 1,2-diacyl-sn-glycero-3-phosphate + choline + H(+)</text>
        <dbReference type="Rhea" id="RHEA:14445"/>
        <dbReference type="ChEBI" id="CHEBI:15354"/>
        <dbReference type="ChEBI" id="CHEBI:15377"/>
        <dbReference type="ChEBI" id="CHEBI:15378"/>
        <dbReference type="ChEBI" id="CHEBI:57643"/>
        <dbReference type="ChEBI" id="CHEBI:58608"/>
        <dbReference type="EC" id="3.1.4.4"/>
    </reaction>
</comment>
<dbReference type="PANTHER" id="PTHR43856">
    <property type="entry name" value="CARDIOLIPIN HYDROLASE"/>
    <property type="match status" value="1"/>
</dbReference>
<dbReference type="InterPro" id="IPR051406">
    <property type="entry name" value="PLD_domain"/>
</dbReference>
<dbReference type="GO" id="GO:0006793">
    <property type="term" value="P:phosphorus metabolic process"/>
    <property type="evidence" value="ECO:0007669"/>
    <property type="project" value="UniProtKB-ARBA"/>
</dbReference>
<dbReference type="Pfam" id="PF13091">
    <property type="entry name" value="PLDc_2"/>
    <property type="match status" value="2"/>
</dbReference>
<evidence type="ECO:0000313" key="9">
    <source>
        <dbReference type="EMBL" id="QGY43427.1"/>
    </source>
</evidence>
<accession>A0A6I6JTF2</accession>
<dbReference type="GO" id="GO:0016042">
    <property type="term" value="P:lipid catabolic process"/>
    <property type="evidence" value="ECO:0007669"/>
    <property type="project" value="UniProtKB-KW"/>
</dbReference>
<evidence type="ECO:0000313" key="10">
    <source>
        <dbReference type="Proteomes" id="UP000428260"/>
    </source>
</evidence>
<dbReference type="PROSITE" id="PS50035">
    <property type="entry name" value="PLD"/>
    <property type="match status" value="2"/>
</dbReference>
<feature type="signal peptide" evidence="7">
    <location>
        <begin position="1"/>
        <end position="18"/>
    </location>
</feature>
<dbReference type="Pfam" id="PF18942">
    <property type="entry name" value="DUF5689"/>
    <property type="match status" value="1"/>
</dbReference>
<sequence length="741" mass="81298">MKTIVTFFALLISVSLFSQEKIADVRDRVGQQVTVSGIVTNGDELGSIRYFQDETAGLAAYGTSLADIKRGDSIMITGTLKDYRNLLELDPIESVTVISSGNELPAPLTLTIDEIGEDNEGQLVQINNVTFVNANGTFAGSQNYDFTSGELTGELRINANSSIVGEVIPTGGFNLIAICSQFSYNTNDNQTGYQLLPRDMDDFVSNASVTLTSPVQIDEITTTGFSLIWETNVDATSEVRFGLSPEMSDWEYSKSETEITENTFSHKINISNLAPATIVYAQTFSVLEGDTAFSSVSACATQSNSTGKINVYFNTEVDQSESTGPVAKYIGTAMEDTLIAYINRAEETIDFCIYNINNYGISNVSDALNAAADRGVEIRFITCGSTNHYGVSELNSGIPVIERPEVQDGGLMHNKFAIFDANSADATKPWVWSGSANLTSNQINTDANNILFIQDQTLAKAYQIEFEEMWGSTTNQPNTANAKFGADKTDNTPHEFIINGNRIESYFSPSDNTNQKIIDAINTANNDLSVETMLITRTDLALAISDAFDRNVEVNVITNFENDNLESVNNMLAANLLQGKYIFDDISSGVLHSKLAIIDSKDITSDPQIITGSHNWSNSANERNDENTLIIHDADIANIYFQQFAFRFSENGGNLFVKAESIEMTDLQVYPNPASEKINISSAKEFVGIEVYTLTGEKIIQNTNMNSTHKELNISNLLPGIYILKINLKTGEQNTYKIIKH</sequence>
<keyword evidence="4" id="KW-0378">Hydrolase</keyword>
<dbReference type="InterPro" id="IPR001736">
    <property type="entry name" value="PLipase_D/transphosphatidylase"/>
</dbReference>